<protein>
    <submittedName>
        <fullName evidence="4">Competence protein</fullName>
    </submittedName>
</protein>
<dbReference type="InterPro" id="IPR019554">
    <property type="entry name" value="Soluble_ligand-bd"/>
</dbReference>
<keyword evidence="2" id="KW-0812">Transmembrane</keyword>
<feature type="domain" description="Helix-hairpin-helix DNA-binding motif class 1" evidence="3">
    <location>
        <begin position="167"/>
        <end position="186"/>
    </location>
</feature>
<dbReference type="GO" id="GO:0006281">
    <property type="term" value="P:DNA repair"/>
    <property type="evidence" value="ECO:0007669"/>
    <property type="project" value="InterPro"/>
</dbReference>
<dbReference type="InterPro" id="IPR010994">
    <property type="entry name" value="RuvA_2-like"/>
</dbReference>
<dbReference type="GO" id="GO:0003677">
    <property type="term" value="F:DNA binding"/>
    <property type="evidence" value="ECO:0007669"/>
    <property type="project" value="InterPro"/>
</dbReference>
<dbReference type="Proteomes" id="UP000048179">
    <property type="component" value="Unassembled WGS sequence"/>
</dbReference>
<dbReference type="NCBIfam" id="TIGR01259">
    <property type="entry name" value="comE"/>
    <property type="match status" value="1"/>
</dbReference>
<gene>
    <name evidence="4" type="primary">comEA</name>
    <name evidence="4" type="ORF">ERS020247_00795</name>
</gene>
<evidence type="ECO:0000259" key="3">
    <source>
        <dbReference type="SMART" id="SM00278"/>
    </source>
</evidence>
<dbReference type="Pfam" id="PF10531">
    <property type="entry name" value="SLBB"/>
    <property type="match status" value="1"/>
</dbReference>
<dbReference type="Gene3D" id="1.10.150.320">
    <property type="entry name" value="Photosystem II 12 kDa extrinsic protein"/>
    <property type="match status" value="1"/>
</dbReference>
<dbReference type="EMBL" id="CFGT01000005">
    <property type="protein sequence ID" value="CEY59241.1"/>
    <property type="molecule type" value="Genomic_DNA"/>
</dbReference>
<reference evidence="4 5" key="1">
    <citation type="submission" date="2015-03" db="EMBL/GenBank/DDBJ databases">
        <authorList>
            <consortium name="Pathogen Informatics"/>
        </authorList>
    </citation>
    <scope>NUCLEOTIDE SEQUENCE [LARGE SCALE GENOMIC DNA]</scope>
    <source>
        <strain evidence="4 5">SMRU737</strain>
    </source>
</reference>
<dbReference type="InterPro" id="IPR051675">
    <property type="entry name" value="Endo/Exo/Phosphatase_dom_1"/>
</dbReference>
<accession>A0A2N9ZZ81</accession>
<keyword evidence="2" id="KW-1133">Transmembrane helix</keyword>
<organism evidence="4 5">
    <name type="scientific">Streptococcus pseudopneumoniae</name>
    <dbReference type="NCBI Taxonomy" id="257758"/>
    <lineage>
        <taxon>Bacteria</taxon>
        <taxon>Bacillati</taxon>
        <taxon>Bacillota</taxon>
        <taxon>Bacilli</taxon>
        <taxon>Lactobacillales</taxon>
        <taxon>Streptococcaceae</taxon>
        <taxon>Streptococcus</taxon>
    </lineage>
</organism>
<dbReference type="InterPro" id="IPR003583">
    <property type="entry name" value="Hlx-hairpin-Hlx_DNA-bd_motif"/>
</dbReference>
<dbReference type="Pfam" id="PF12836">
    <property type="entry name" value="HHH_3"/>
    <property type="match status" value="1"/>
</dbReference>
<dbReference type="NCBIfam" id="TIGR00426">
    <property type="entry name" value="competence protein ComEA helix-hairpin-helix repeat region"/>
    <property type="match status" value="1"/>
</dbReference>
<dbReference type="InterPro" id="IPR004787">
    <property type="entry name" value="Competence_ComE"/>
</dbReference>
<dbReference type="InterPro" id="IPR004509">
    <property type="entry name" value="Competence_ComEA_HhH"/>
</dbReference>
<keyword evidence="2" id="KW-0472">Membrane</keyword>
<feature type="compositionally biased region" description="Low complexity" evidence="1">
    <location>
        <begin position="140"/>
        <end position="153"/>
    </location>
</feature>
<feature type="domain" description="Helix-hairpin-helix DNA-binding motif class 1" evidence="3">
    <location>
        <begin position="197"/>
        <end position="216"/>
    </location>
</feature>
<dbReference type="RefSeq" id="WP_050223322.1">
    <property type="nucleotide sequence ID" value="NZ_CFGT01000005.1"/>
</dbReference>
<dbReference type="AlphaFoldDB" id="A0A2N9ZZ81"/>
<dbReference type="PANTHER" id="PTHR21180:SF32">
    <property type="entry name" value="ENDONUCLEASE_EXONUCLEASE_PHOSPHATASE FAMILY DOMAIN-CONTAINING PROTEIN 1"/>
    <property type="match status" value="1"/>
</dbReference>
<evidence type="ECO:0000256" key="2">
    <source>
        <dbReference type="SAM" id="Phobius"/>
    </source>
</evidence>
<feature type="region of interest" description="Disordered" evidence="1">
    <location>
        <begin position="136"/>
        <end position="159"/>
    </location>
</feature>
<feature type="transmembrane region" description="Helical" evidence="2">
    <location>
        <begin position="12"/>
        <end position="30"/>
    </location>
</feature>
<dbReference type="SMART" id="SM00278">
    <property type="entry name" value="HhH1"/>
    <property type="match status" value="2"/>
</dbReference>
<dbReference type="PANTHER" id="PTHR21180">
    <property type="entry name" value="ENDONUCLEASE/EXONUCLEASE/PHOSPHATASE FAMILY DOMAIN-CONTAINING PROTEIN 1"/>
    <property type="match status" value="1"/>
</dbReference>
<sequence length="220" mass="23722">MEAIIEKIKEYKIIVICTGLGLLVGGFFLLKPAPQTPVKERNLQAEVVAVSKDSSTEKEVKKEVKKEEKEEPVEKDLITVDVKGAVKAPGIYDLPVGSRVNDAVQKAGGLTEQADSKSLNLAQKISDEALVYVPTKGEESASQQAGSGTASSTSKEKKVNINKASLEELKQVKGLGGKRAQDIIDHRESNGEFKSVDELKKVSGIGAKTIEKLKDYVTVD</sequence>
<evidence type="ECO:0000313" key="4">
    <source>
        <dbReference type="EMBL" id="CEY59241.1"/>
    </source>
</evidence>
<dbReference type="GO" id="GO:0015628">
    <property type="term" value="P:protein secretion by the type II secretion system"/>
    <property type="evidence" value="ECO:0007669"/>
    <property type="project" value="TreeGrafter"/>
</dbReference>
<dbReference type="SUPFAM" id="SSF47781">
    <property type="entry name" value="RuvA domain 2-like"/>
    <property type="match status" value="1"/>
</dbReference>
<evidence type="ECO:0000256" key="1">
    <source>
        <dbReference type="SAM" id="MobiDB-lite"/>
    </source>
</evidence>
<proteinExistence type="predicted"/>
<name>A0A2N9ZZ81_9STRE</name>
<dbReference type="GO" id="GO:0015627">
    <property type="term" value="C:type II protein secretion system complex"/>
    <property type="evidence" value="ECO:0007669"/>
    <property type="project" value="TreeGrafter"/>
</dbReference>
<evidence type="ECO:0000313" key="5">
    <source>
        <dbReference type="Proteomes" id="UP000048179"/>
    </source>
</evidence>